<feature type="transmembrane region" description="Helical" evidence="3">
    <location>
        <begin position="389"/>
        <end position="412"/>
    </location>
</feature>
<feature type="transmembrane region" description="Helical" evidence="3">
    <location>
        <begin position="424"/>
        <end position="443"/>
    </location>
</feature>
<name>A0AAE3IVE3_9BACI</name>
<reference evidence="5" key="1">
    <citation type="submission" date="2022-10" db="EMBL/GenBank/DDBJ databases">
        <title>Description of Fervidibacillus gen. nov. in the family Fervidibacillaceae fam. nov. with two species, Fervidibacillus albus sp. nov., and Fervidibacillus halotolerans sp. nov., isolated from tidal flat sediments.</title>
        <authorList>
            <person name="Kwon K.K."/>
            <person name="Yang S.-H."/>
        </authorList>
    </citation>
    <scope>NUCLEOTIDE SEQUENCE</scope>
    <source>
        <strain evidence="5">JCM 19140</strain>
    </source>
</reference>
<sequence length="940" mass="102675">MEDLGSLRARLLLESENFKKGMNDARNELEKTSFSAKTLADSIKGDFDRIQSAAMVLGGAIAGVVGISAKTAIDFEKQMSRVKAISGATQEEFKSLEEAALDLGASTSKSASEVAIGMEDMAAMGFNVNEIIAAMPGVISAAEASGSDLATTAGIVAAALNSFQLEASDASRVADVLAMTANVSAASVDDMGYAFKYTAPIANSLGISMEEVAAAIGIMTNAGLEGSQAGTSLRQILLSLNNPTKEQAELMEDLGFSMKDSDGKAKSLSKIIGDLTKVTKDKTQADKLATIATLVGTEASSAMIAMMDQGVDQLDEFTDSLQNSEGASKAAADVMMDNVAGAYEEFTGALETAGIKLGNEFLPLLSDVIHWGTGVVDTLSEMDSSTLKAGLAFGGTTAAIALAITTIGKLAGSIKGLFVSMGPAGWLIAGVSVLGGLMAAGAASTKSLEERIGELSQKFEEAEALDNKITQFDELSNKSKLTNDEFARMVDLNEAINSSTDPTKVQELKDEYAKLQENSGLTNDELQTMIDLNGDLIDTVPEATGVITDQGNKILDTTEALKEYNEEQRKELQAQLELERTAGAYDYSQKLEERKDKLEEINKKNEKLVEYQEKIHYWEDQLRQANEDLNYLLENRSMYTDEEYEAARRRVRTQEEGLEKAKEELSEQGKKVLEAQKELDTINEEISGYEVIREQLAQLYLKQVDINAEKGNELYAIDQQIKKLDEQKKKLEETTPIEKKNTDQYKERVNQIDEQIDKLEDVRSQIEDLNREMGKPITKEFRINETTYKTIMTTEYKRRQVDVDANNRPKYHTGGVVTNRKIPKLHTGGFPSQVVDAFANAPMHNEIDIRALPREMILTEAQQANLFRLLDAGQVNHSNAQPLNDEIVVDLLRNIALILSDGLNPTVVFDARDLAYAIEPHVTEKQGFNTNRMNSFNGGA</sequence>
<evidence type="ECO:0000313" key="6">
    <source>
        <dbReference type="Proteomes" id="UP001209318"/>
    </source>
</evidence>
<feature type="coiled-coil region" evidence="2">
    <location>
        <begin position="555"/>
        <end position="685"/>
    </location>
</feature>
<gene>
    <name evidence="5" type="ORF">OEV98_10935</name>
</gene>
<dbReference type="NCBIfam" id="TIGR01760">
    <property type="entry name" value="tape_meas_TP901"/>
    <property type="match status" value="1"/>
</dbReference>
<accession>A0AAE3IVE3</accession>
<evidence type="ECO:0000259" key="4">
    <source>
        <dbReference type="Pfam" id="PF10145"/>
    </source>
</evidence>
<dbReference type="PANTHER" id="PTHR37813:SF1">
    <property type="entry name" value="FELS-2 PROPHAGE PROTEIN"/>
    <property type="match status" value="1"/>
</dbReference>
<feature type="coiled-coil region" evidence="2">
    <location>
        <begin position="714"/>
        <end position="772"/>
    </location>
</feature>
<dbReference type="PANTHER" id="PTHR37813">
    <property type="entry name" value="FELS-2 PROPHAGE PROTEIN"/>
    <property type="match status" value="1"/>
</dbReference>
<evidence type="ECO:0000313" key="5">
    <source>
        <dbReference type="EMBL" id="MCU9614074.1"/>
    </source>
</evidence>
<dbReference type="InterPro" id="IPR010090">
    <property type="entry name" value="Phage_tape_meas"/>
</dbReference>
<keyword evidence="3" id="KW-0472">Membrane</keyword>
<dbReference type="Proteomes" id="UP001209318">
    <property type="component" value="Unassembled WGS sequence"/>
</dbReference>
<dbReference type="AlphaFoldDB" id="A0AAE3IVE3"/>
<comment type="caution">
    <text evidence="5">The sequence shown here is derived from an EMBL/GenBank/DDBJ whole genome shotgun (WGS) entry which is preliminary data.</text>
</comment>
<evidence type="ECO:0000256" key="3">
    <source>
        <dbReference type="SAM" id="Phobius"/>
    </source>
</evidence>
<protein>
    <submittedName>
        <fullName evidence="5">Phage tail tape measure protein</fullName>
    </submittedName>
</protein>
<organism evidence="5 6">
    <name type="scientific">Perspicuibacillus lycopersici</name>
    <dbReference type="NCBI Taxonomy" id="1325689"/>
    <lineage>
        <taxon>Bacteria</taxon>
        <taxon>Bacillati</taxon>
        <taxon>Bacillota</taxon>
        <taxon>Bacilli</taxon>
        <taxon>Bacillales</taxon>
        <taxon>Bacillaceae</taxon>
        <taxon>Perspicuibacillus</taxon>
    </lineage>
</organism>
<keyword evidence="6" id="KW-1185">Reference proteome</keyword>
<keyword evidence="1" id="KW-1188">Viral release from host cell</keyword>
<keyword evidence="3" id="KW-0812">Transmembrane</keyword>
<evidence type="ECO:0000256" key="2">
    <source>
        <dbReference type="SAM" id="Coils"/>
    </source>
</evidence>
<feature type="domain" description="Phage tail tape measure protein" evidence="4">
    <location>
        <begin position="98"/>
        <end position="296"/>
    </location>
</feature>
<evidence type="ECO:0000256" key="1">
    <source>
        <dbReference type="ARBA" id="ARBA00022612"/>
    </source>
</evidence>
<keyword evidence="3" id="KW-1133">Transmembrane helix</keyword>
<keyword evidence="2" id="KW-0175">Coiled coil</keyword>
<proteinExistence type="predicted"/>
<dbReference type="RefSeq" id="WP_263073310.1">
    <property type="nucleotide sequence ID" value="NZ_JAOUSF010000003.1"/>
</dbReference>
<dbReference type="Pfam" id="PF10145">
    <property type="entry name" value="PhageMin_Tail"/>
    <property type="match status" value="1"/>
</dbReference>
<dbReference type="EMBL" id="JAOUSF010000003">
    <property type="protein sequence ID" value="MCU9614074.1"/>
    <property type="molecule type" value="Genomic_DNA"/>
</dbReference>